<dbReference type="Proteomes" id="UP000007319">
    <property type="component" value="Plasmid AZOBR_p3"/>
</dbReference>
<gene>
    <name evidence="1" type="ORF">AZOBR_p340091</name>
</gene>
<reference evidence="1 2" key="1">
    <citation type="journal article" date="2011" name="PLoS Genet.">
        <title>Azospirillum genomes reveal transition of bacteria from aquatic to terrestrial environments.</title>
        <authorList>
            <person name="Wisniewski-Dye F."/>
            <person name="Borziak K."/>
            <person name="Khalsa-Moyers G."/>
            <person name="Alexandre G."/>
            <person name="Sukharnikov L.O."/>
            <person name="Wuichet K."/>
            <person name="Hurst G.B."/>
            <person name="McDonald W.H."/>
            <person name="Robertson J.S."/>
            <person name="Barbe V."/>
            <person name="Calteau A."/>
            <person name="Rouy Z."/>
            <person name="Mangenot S."/>
            <person name="Prigent-Combaret C."/>
            <person name="Normand P."/>
            <person name="Boyer M."/>
            <person name="Siguier P."/>
            <person name="Dessaux Y."/>
            <person name="Elmerich C."/>
            <person name="Condemine G."/>
            <person name="Krishnen G."/>
            <person name="Kennedy I."/>
            <person name="Paterson A.H."/>
            <person name="Gonzalez V."/>
            <person name="Mavingui P."/>
            <person name="Zhulin I.B."/>
        </authorList>
    </citation>
    <scope>NUCLEOTIDE SEQUENCE [LARGE SCALE GENOMIC DNA]</scope>
    <source>
        <strain evidence="1 2">Sp245</strain>
    </source>
</reference>
<name>A0A9P1NRH3_9PROT</name>
<dbReference type="EMBL" id="HE577330">
    <property type="protein sequence ID" value="CCD02853.1"/>
    <property type="molecule type" value="Genomic_DNA"/>
</dbReference>
<organism evidence="1 2">
    <name type="scientific">Azospirillum baldaniorum</name>
    <dbReference type="NCBI Taxonomy" id="1064539"/>
    <lineage>
        <taxon>Bacteria</taxon>
        <taxon>Pseudomonadati</taxon>
        <taxon>Pseudomonadota</taxon>
        <taxon>Alphaproteobacteria</taxon>
        <taxon>Rhodospirillales</taxon>
        <taxon>Azospirillaceae</taxon>
        <taxon>Azospirillum</taxon>
    </lineage>
</organism>
<evidence type="ECO:0000313" key="1">
    <source>
        <dbReference type="EMBL" id="CCD02853.1"/>
    </source>
</evidence>
<dbReference type="AlphaFoldDB" id="A0A9P1NRH3"/>
<geneLocation type="plasmid" evidence="1 2">
    <name>AZOBR_p3</name>
</geneLocation>
<evidence type="ECO:0000313" key="2">
    <source>
        <dbReference type="Proteomes" id="UP000007319"/>
    </source>
</evidence>
<accession>A0A9P1NRH3</accession>
<dbReference type="RefSeq" id="WP_014199365.1">
    <property type="nucleotide sequence ID" value="NC_016595.1"/>
</dbReference>
<dbReference type="KEGG" id="abs:AZOBR_p340091"/>
<protein>
    <submittedName>
        <fullName evidence="1">Uncharacterized protein</fullName>
    </submittedName>
</protein>
<keyword evidence="2" id="KW-1185">Reference proteome</keyword>
<sequence>MNRADRNVLMALERAGDWLVPTRDLPNGHGHVIGAGVTAATLSRLERSGLMEYVLFDHGPGGWRITAAGRELLATARLFRLTERR</sequence>
<keyword evidence="1" id="KW-0614">Plasmid</keyword>
<proteinExistence type="predicted"/>